<evidence type="ECO:0000313" key="2">
    <source>
        <dbReference type="EMBL" id="KAA1426259.1"/>
    </source>
</evidence>
<dbReference type="Pfam" id="PF13692">
    <property type="entry name" value="Glyco_trans_1_4"/>
    <property type="match status" value="1"/>
</dbReference>
<comment type="caution">
    <text evidence="2">The sequence shown here is derived from an EMBL/GenBank/DDBJ whole genome shotgun (WGS) entry which is preliminary data.</text>
</comment>
<evidence type="ECO:0000313" key="3">
    <source>
        <dbReference type="Proteomes" id="UP000324351"/>
    </source>
</evidence>
<organism evidence="2 3">
    <name type="scientific">Nocardioides antri</name>
    <dbReference type="NCBI Taxonomy" id="2607659"/>
    <lineage>
        <taxon>Bacteria</taxon>
        <taxon>Bacillati</taxon>
        <taxon>Actinomycetota</taxon>
        <taxon>Actinomycetes</taxon>
        <taxon>Propionibacteriales</taxon>
        <taxon>Nocardioidaceae</taxon>
        <taxon>Nocardioides</taxon>
    </lineage>
</organism>
<keyword evidence="1 2" id="KW-0808">Transferase</keyword>
<name>A0A5B1M2A6_9ACTN</name>
<reference evidence="2 3" key="2">
    <citation type="submission" date="2019-09" db="EMBL/GenBank/DDBJ databases">
        <authorList>
            <person name="Jin C."/>
        </authorList>
    </citation>
    <scope>NUCLEOTIDE SEQUENCE [LARGE SCALE GENOMIC DNA]</scope>
    <source>
        <strain evidence="2 3">BN140041</strain>
    </source>
</reference>
<dbReference type="GO" id="GO:0009103">
    <property type="term" value="P:lipopolysaccharide biosynthetic process"/>
    <property type="evidence" value="ECO:0007669"/>
    <property type="project" value="TreeGrafter"/>
</dbReference>
<reference evidence="2 3" key="1">
    <citation type="submission" date="2019-09" db="EMBL/GenBank/DDBJ databases">
        <title>Nocardioides panacisoli sp. nov., isolated from the soil of a ginseng field.</title>
        <authorList>
            <person name="Cho C."/>
        </authorList>
    </citation>
    <scope>NUCLEOTIDE SEQUENCE [LARGE SCALE GENOMIC DNA]</scope>
    <source>
        <strain evidence="2 3">BN140041</strain>
    </source>
</reference>
<sequence length="365" mass="38052">MRIALLTSSVEARGGVVHTLALARALTALDGRLAVDVWSLGVAPDPVLMPTAEPRVTVRVVPFHERTTESRADRTRRAAVAIGDEFASTRSSYDVVHALDEPSAAATLPTFRTVQDLDDMRSLEVATGAARRVQLVCGTKTLASEVLAHCGRKAAVIPDGVDAARFAAAVYDVPGQAAWRVRVGGRYLLALGGIEASKGSIDLLDAHSALVQDQPALADVRLVFSGGRLSEAEPTYLAEFDARADELGTRPVVLGPVAHSDLPALVAGASAVCHVPIGDGFGIAALEALAAGVPVVARDLPALREVLDDTVVFADTVLSIADALVDVLNSPPEPDPGIELAASYSWARAAMAHLELYSAAGQKTA</sequence>
<dbReference type="SUPFAM" id="SSF53756">
    <property type="entry name" value="UDP-Glycosyltransferase/glycogen phosphorylase"/>
    <property type="match status" value="1"/>
</dbReference>
<proteinExistence type="predicted"/>
<dbReference type="Proteomes" id="UP000324351">
    <property type="component" value="Unassembled WGS sequence"/>
</dbReference>
<keyword evidence="3" id="KW-1185">Reference proteome</keyword>
<gene>
    <name evidence="2" type="ORF">F0U47_15265</name>
</gene>
<dbReference type="GO" id="GO:0016757">
    <property type="term" value="F:glycosyltransferase activity"/>
    <property type="evidence" value="ECO:0007669"/>
    <property type="project" value="TreeGrafter"/>
</dbReference>
<dbReference type="AlphaFoldDB" id="A0A5B1M2A6"/>
<dbReference type="RefSeq" id="WP_149751335.1">
    <property type="nucleotide sequence ID" value="NZ_VUJW01000009.1"/>
</dbReference>
<dbReference type="EMBL" id="VUJW01000009">
    <property type="protein sequence ID" value="KAA1426259.1"/>
    <property type="molecule type" value="Genomic_DNA"/>
</dbReference>
<evidence type="ECO:0000256" key="1">
    <source>
        <dbReference type="ARBA" id="ARBA00022679"/>
    </source>
</evidence>
<dbReference type="Gene3D" id="3.40.50.2000">
    <property type="entry name" value="Glycogen Phosphorylase B"/>
    <property type="match status" value="2"/>
</dbReference>
<protein>
    <submittedName>
        <fullName evidence="2">Glycosyltransferase</fullName>
    </submittedName>
</protein>
<accession>A0A5B1M2A6</accession>
<dbReference type="PANTHER" id="PTHR46401">
    <property type="entry name" value="GLYCOSYLTRANSFERASE WBBK-RELATED"/>
    <property type="match status" value="1"/>
</dbReference>
<dbReference type="PANTHER" id="PTHR46401:SF2">
    <property type="entry name" value="GLYCOSYLTRANSFERASE WBBK-RELATED"/>
    <property type="match status" value="1"/>
</dbReference>